<keyword evidence="5" id="KW-1185">Reference proteome</keyword>
<dbReference type="InterPro" id="IPR036282">
    <property type="entry name" value="Glutathione-S-Trfase_C_sf"/>
</dbReference>
<sequence length="204" mass="23774">MLQLYFHPSSPYTHRVQIALAYKGLEFEKIYVALEKLENRKRPFLAINPYGKVPVLKDGDFILSESVAILRYLEEKYPDTPKMFPSDLETKAILNQMAGQCETEFCFPGSILYFAKRFVPEEKWDLKRMKDSSKKIQKHLAILNQKLEGKEFLTENKFGFLEVLYAPFLANIGYMEVELSENVKSWIDRVLEQGFVKEGLKKDS</sequence>
<dbReference type="SUPFAM" id="SSF47616">
    <property type="entry name" value="GST C-terminal domain-like"/>
    <property type="match status" value="1"/>
</dbReference>
<dbReference type="SFLD" id="SFLDG00358">
    <property type="entry name" value="Main_(cytGST)"/>
    <property type="match status" value="1"/>
</dbReference>
<evidence type="ECO:0000256" key="2">
    <source>
        <dbReference type="ARBA" id="ARBA00022679"/>
    </source>
</evidence>
<evidence type="ECO:0000259" key="3">
    <source>
        <dbReference type="PROSITE" id="PS50404"/>
    </source>
</evidence>
<accession>A0A4R9LW36</accession>
<dbReference type="InterPro" id="IPR036249">
    <property type="entry name" value="Thioredoxin-like_sf"/>
</dbReference>
<dbReference type="SUPFAM" id="SSF52833">
    <property type="entry name" value="Thioredoxin-like"/>
    <property type="match status" value="1"/>
</dbReference>
<dbReference type="PANTHER" id="PTHR44051:SF8">
    <property type="entry name" value="GLUTATHIONE S-TRANSFERASE GSTA"/>
    <property type="match status" value="1"/>
</dbReference>
<dbReference type="AlphaFoldDB" id="A0A4R9LW36"/>
<dbReference type="Pfam" id="PF13417">
    <property type="entry name" value="GST_N_3"/>
    <property type="match status" value="1"/>
</dbReference>
<dbReference type="InterPro" id="IPR004045">
    <property type="entry name" value="Glutathione_S-Trfase_N"/>
</dbReference>
<dbReference type="RefSeq" id="WP_135762163.1">
    <property type="nucleotide sequence ID" value="NZ_RQHW01000082.1"/>
</dbReference>
<evidence type="ECO:0000313" key="5">
    <source>
        <dbReference type="Proteomes" id="UP000298058"/>
    </source>
</evidence>
<dbReference type="Gene3D" id="1.20.1050.10">
    <property type="match status" value="1"/>
</dbReference>
<keyword evidence="2 4" id="KW-0808">Transferase</keyword>
<reference evidence="4" key="1">
    <citation type="journal article" date="2019" name="PLoS Negl. Trop. Dis.">
        <title>Revisiting the worldwide diversity of Leptospira species in the environment.</title>
        <authorList>
            <person name="Vincent A.T."/>
            <person name="Schiettekatte O."/>
            <person name="Bourhy P."/>
            <person name="Veyrier F.J."/>
            <person name="Picardeau M."/>
        </authorList>
    </citation>
    <scope>NUCLEOTIDE SEQUENCE [LARGE SCALE GENOMIC DNA]</scope>
    <source>
        <strain evidence="4">201300427</strain>
    </source>
</reference>
<dbReference type="InterPro" id="IPR040079">
    <property type="entry name" value="Glutathione_S-Trfase"/>
</dbReference>
<name>A0A4R9LW36_9LEPT</name>
<gene>
    <name evidence="4" type="ORF">EHS15_18910</name>
</gene>
<proteinExistence type="inferred from homology"/>
<evidence type="ECO:0000313" key="4">
    <source>
        <dbReference type="EMBL" id="TGN16918.1"/>
    </source>
</evidence>
<evidence type="ECO:0000256" key="1">
    <source>
        <dbReference type="ARBA" id="ARBA00007409"/>
    </source>
</evidence>
<dbReference type="GO" id="GO:0016740">
    <property type="term" value="F:transferase activity"/>
    <property type="evidence" value="ECO:0007669"/>
    <property type="project" value="UniProtKB-KW"/>
</dbReference>
<dbReference type="FunFam" id="3.40.30.10:FF:000039">
    <property type="entry name" value="Glutathione S-transferase domain"/>
    <property type="match status" value="1"/>
</dbReference>
<dbReference type="EMBL" id="RQHW01000082">
    <property type="protein sequence ID" value="TGN16918.1"/>
    <property type="molecule type" value="Genomic_DNA"/>
</dbReference>
<comment type="caution">
    <text evidence="4">The sequence shown here is derived from an EMBL/GenBank/DDBJ whole genome shotgun (WGS) entry which is preliminary data.</text>
</comment>
<dbReference type="Gene3D" id="3.40.30.10">
    <property type="entry name" value="Glutaredoxin"/>
    <property type="match status" value="1"/>
</dbReference>
<feature type="domain" description="GST N-terminal" evidence="3">
    <location>
        <begin position="1"/>
        <end position="81"/>
    </location>
</feature>
<dbReference type="CDD" id="cd00299">
    <property type="entry name" value="GST_C_family"/>
    <property type="match status" value="1"/>
</dbReference>
<dbReference type="Proteomes" id="UP000298058">
    <property type="component" value="Unassembled WGS sequence"/>
</dbReference>
<protein>
    <submittedName>
        <fullName evidence="4">Glutathione S-transferase family protein</fullName>
    </submittedName>
</protein>
<dbReference type="OrthoDB" id="9797500at2"/>
<dbReference type="PROSITE" id="PS50404">
    <property type="entry name" value="GST_NTER"/>
    <property type="match status" value="1"/>
</dbReference>
<organism evidence="4 5">
    <name type="scientific">Leptospira idonii</name>
    <dbReference type="NCBI Taxonomy" id="1193500"/>
    <lineage>
        <taxon>Bacteria</taxon>
        <taxon>Pseudomonadati</taxon>
        <taxon>Spirochaetota</taxon>
        <taxon>Spirochaetia</taxon>
        <taxon>Leptospirales</taxon>
        <taxon>Leptospiraceae</taxon>
        <taxon>Leptospira</taxon>
    </lineage>
</organism>
<dbReference type="SFLD" id="SFLDS00019">
    <property type="entry name" value="Glutathione_Transferase_(cytos"/>
    <property type="match status" value="1"/>
</dbReference>
<dbReference type="CDD" id="cd00570">
    <property type="entry name" value="GST_N_family"/>
    <property type="match status" value="1"/>
</dbReference>
<comment type="similarity">
    <text evidence="1">Belongs to the GST superfamily.</text>
</comment>
<dbReference type="PANTHER" id="PTHR44051">
    <property type="entry name" value="GLUTATHIONE S-TRANSFERASE-RELATED"/>
    <property type="match status" value="1"/>
</dbReference>